<dbReference type="CDD" id="cd20237">
    <property type="entry name" value="PFM_LIN24-like"/>
    <property type="match status" value="1"/>
</dbReference>
<proteinExistence type="predicted"/>
<evidence type="ECO:0000256" key="1">
    <source>
        <dbReference type="SAM" id="MobiDB-lite"/>
    </source>
</evidence>
<protein>
    <submittedName>
        <fullName evidence="3">DUF4097 domain-containing protein</fullName>
    </submittedName>
</protein>
<dbReference type="Proteomes" id="UP000492821">
    <property type="component" value="Unassembled WGS sequence"/>
</dbReference>
<dbReference type="PANTHER" id="PTHR39369">
    <property type="entry name" value="LIN-24 (TWENTY-FOUR) LIKE"/>
    <property type="match status" value="1"/>
</dbReference>
<dbReference type="AlphaFoldDB" id="A0A7E4V741"/>
<evidence type="ECO:0000313" key="3">
    <source>
        <dbReference type="WBParaSite" id="Pan_g16850.t1"/>
    </source>
</evidence>
<dbReference type="PANTHER" id="PTHR39369:SF5">
    <property type="entry name" value="CABIT DOMAIN-CONTAINING PROTEIN"/>
    <property type="match status" value="1"/>
</dbReference>
<dbReference type="Pfam" id="PF03318">
    <property type="entry name" value="ETX_MTX2"/>
    <property type="match status" value="1"/>
</dbReference>
<organism evidence="2 3">
    <name type="scientific">Panagrellus redivivus</name>
    <name type="common">Microworm</name>
    <dbReference type="NCBI Taxonomy" id="6233"/>
    <lineage>
        <taxon>Eukaryota</taxon>
        <taxon>Metazoa</taxon>
        <taxon>Ecdysozoa</taxon>
        <taxon>Nematoda</taxon>
        <taxon>Chromadorea</taxon>
        <taxon>Rhabditida</taxon>
        <taxon>Tylenchina</taxon>
        <taxon>Panagrolaimomorpha</taxon>
        <taxon>Panagrolaimoidea</taxon>
        <taxon>Panagrolaimidae</taxon>
        <taxon>Panagrellus</taxon>
    </lineage>
</organism>
<dbReference type="InterPro" id="IPR004991">
    <property type="entry name" value="Aerolysin-like"/>
</dbReference>
<feature type="region of interest" description="Disordered" evidence="1">
    <location>
        <begin position="1"/>
        <end position="35"/>
    </location>
</feature>
<reference evidence="3" key="2">
    <citation type="submission" date="2020-10" db="UniProtKB">
        <authorList>
            <consortium name="WormBaseParasite"/>
        </authorList>
    </citation>
    <scope>IDENTIFICATION</scope>
</reference>
<dbReference type="SUPFAM" id="SSF56973">
    <property type="entry name" value="Aerolisin/ETX pore-forming domain"/>
    <property type="match status" value="1"/>
</dbReference>
<reference evidence="2" key="1">
    <citation type="journal article" date="2013" name="Genetics">
        <title>The draft genome and transcriptome of Panagrellus redivivus are shaped by the harsh demands of a free-living lifestyle.</title>
        <authorList>
            <person name="Srinivasan J."/>
            <person name="Dillman A.R."/>
            <person name="Macchietto M.G."/>
            <person name="Heikkinen L."/>
            <person name="Lakso M."/>
            <person name="Fracchia K.M."/>
            <person name="Antoshechkin I."/>
            <person name="Mortazavi A."/>
            <person name="Wong G."/>
            <person name="Sternberg P.W."/>
        </authorList>
    </citation>
    <scope>NUCLEOTIDE SEQUENCE [LARGE SCALE GENOMIC DNA]</scope>
    <source>
        <strain evidence="2">MT8872</strain>
    </source>
</reference>
<dbReference type="WBParaSite" id="Pan_g16850.t1">
    <property type="protein sequence ID" value="Pan_g16850.t1"/>
    <property type="gene ID" value="Pan_g16850"/>
</dbReference>
<name>A0A7E4V741_PANRE</name>
<keyword evidence="2" id="KW-1185">Reference proteome</keyword>
<accession>A0A7E4V741</accession>
<dbReference type="Gene3D" id="2.170.15.10">
    <property type="entry name" value="Proaerolysin, chain A, domain 3"/>
    <property type="match status" value="1"/>
</dbReference>
<evidence type="ECO:0000313" key="2">
    <source>
        <dbReference type="Proteomes" id="UP000492821"/>
    </source>
</evidence>
<feature type="compositionally biased region" description="Polar residues" evidence="1">
    <location>
        <begin position="1"/>
        <end position="18"/>
    </location>
</feature>
<sequence length="318" mass="35361">MAFQRNGSPYTGTASPRTPYNMAPSSPPSSPSGGAAIERHIDVDALLEDYAWMCFADSRSIKKAELSQFKDVQKDSAIFEINRKRLILTHEEPKFSNVQQTGVRPNTVFKSVFTNSTKLPQSYSLKTERTSESICGVVREQGFMFGAEAELTLKTPCEIAELKTGFKHEVHFNSLTENTKSEVLTWGVDSNIVVNSGCQTVASIVIEELSYKGTYQLDTTLYGSVTIIVKRRDGVTIMPVTGNIATIFQHYMNKNDKRLQGIVSIQGNKVKLTSKGSCQFQFAMKQYVDLKDIDLDLHAQAGRLQISGTHPSTTGYYR</sequence>